<proteinExistence type="predicted"/>
<evidence type="ECO:0000313" key="2">
    <source>
        <dbReference type="EMBL" id="OOH75156.1"/>
    </source>
</evidence>
<dbReference type="EMBL" id="MPOJ01000002">
    <property type="protein sequence ID" value="OOH75156.1"/>
    <property type="molecule type" value="Genomic_DNA"/>
</dbReference>
<gene>
    <name evidence="2" type="ORF">BOX24_01115</name>
</gene>
<name>A0A1V3SYA1_9BACT</name>
<reference evidence="2 3" key="1">
    <citation type="submission" date="2016-11" db="EMBL/GenBank/DDBJ databases">
        <title>Comparative genomics of co-occurring bacteria in distinct bioleaching systems unravels niche-specific adaptation.</title>
        <authorList>
            <person name="Zhang X."/>
            <person name="Liu X."/>
            <person name="Yin H."/>
        </authorList>
    </citation>
    <scope>NUCLEOTIDE SEQUENCE [LARGE SCALE GENOMIC DNA]</scope>
    <source>
        <strain evidence="2 3">DX</strain>
    </source>
</reference>
<evidence type="ECO:0000256" key="1">
    <source>
        <dbReference type="SAM" id="MobiDB-lite"/>
    </source>
</evidence>
<evidence type="ECO:0000313" key="3">
    <source>
        <dbReference type="Proteomes" id="UP000188586"/>
    </source>
</evidence>
<organism evidence="2 3">
    <name type="scientific">Leptospirillum ferriphilum</name>
    <dbReference type="NCBI Taxonomy" id="178606"/>
    <lineage>
        <taxon>Bacteria</taxon>
        <taxon>Pseudomonadati</taxon>
        <taxon>Nitrospirota</taxon>
        <taxon>Nitrospiria</taxon>
        <taxon>Nitrospirales</taxon>
        <taxon>Nitrospiraceae</taxon>
        <taxon>Leptospirillum</taxon>
    </lineage>
</organism>
<feature type="compositionally biased region" description="Basic and acidic residues" evidence="1">
    <location>
        <begin position="80"/>
        <end position="91"/>
    </location>
</feature>
<accession>A0A1V3SYA1</accession>
<sequence length="91" mass="10374">MSRPSLVRSPAMTFLPFWEEYHNNTPDQFCFQSRIGETGDLQKREPPCQTGRRGEKRENRLIVPSANRYDDPIGASGCHFQKDPFGETGGK</sequence>
<protein>
    <submittedName>
        <fullName evidence="2">Uncharacterized protein</fullName>
    </submittedName>
</protein>
<dbReference type="AlphaFoldDB" id="A0A1V3SYA1"/>
<feature type="compositionally biased region" description="Basic and acidic residues" evidence="1">
    <location>
        <begin position="40"/>
        <end position="60"/>
    </location>
</feature>
<dbReference type="Proteomes" id="UP000188586">
    <property type="component" value="Unassembled WGS sequence"/>
</dbReference>
<feature type="region of interest" description="Disordered" evidence="1">
    <location>
        <begin position="36"/>
        <end position="91"/>
    </location>
</feature>
<comment type="caution">
    <text evidence="2">The sequence shown here is derived from an EMBL/GenBank/DDBJ whole genome shotgun (WGS) entry which is preliminary data.</text>
</comment>